<dbReference type="InterPro" id="IPR049492">
    <property type="entry name" value="BD-FAE-like_dom"/>
</dbReference>
<accession>A0A4R0P673</accession>
<dbReference type="InterPro" id="IPR050300">
    <property type="entry name" value="GDXG_lipolytic_enzyme"/>
</dbReference>
<dbReference type="Gene3D" id="3.40.50.1820">
    <property type="entry name" value="alpha/beta hydrolase"/>
    <property type="match status" value="1"/>
</dbReference>
<gene>
    <name evidence="3" type="ORF">E0D97_16840</name>
</gene>
<dbReference type="SUPFAM" id="SSF53474">
    <property type="entry name" value="alpha/beta-Hydrolases"/>
    <property type="match status" value="1"/>
</dbReference>
<keyword evidence="1 3" id="KW-0378">Hydrolase</keyword>
<proteinExistence type="predicted"/>
<name>A0A4R0P673_9HYPH</name>
<keyword evidence="4" id="KW-1185">Reference proteome</keyword>
<organism evidence="3 4">
    <name type="scientific">Oricola cellulosilytica</name>
    <dbReference type="NCBI Taxonomy" id="1429082"/>
    <lineage>
        <taxon>Bacteria</taxon>
        <taxon>Pseudomonadati</taxon>
        <taxon>Pseudomonadota</taxon>
        <taxon>Alphaproteobacteria</taxon>
        <taxon>Hyphomicrobiales</taxon>
        <taxon>Ahrensiaceae</taxon>
        <taxon>Oricola</taxon>
    </lineage>
</organism>
<dbReference type="Pfam" id="PF20434">
    <property type="entry name" value="BD-FAE"/>
    <property type="match status" value="1"/>
</dbReference>
<comment type="caution">
    <text evidence="3">The sequence shown here is derived from an EMBL/GenBank/DDBJ whole genome shotgun (WGS) entry which is preliminary data.</text>
</comment>
<dbReference type="Proteomes" id="UP000291301">
    <property type="component" value="Unassembled WGS sequence"/>
</dbReference>
<evidence type="ECO:0000256" key="1">
    <source>
        <dbReference type="ARBA" id="ARBA00022801"/>
    </source>
</evidence>
<protein>
    <submittedName>
        <fullName evidence="3">Alpha/beta hydrolase</fullName>
    </submittedName>
</protein>
<dbReference type="PANTHER" id="PTHR48081">
    <property type="entry name" value="AB HYDROLASE SUPERFAMILY PROTEIN C4A8.06C"/>
    <property type="match status" value="1"/>
</dbReference>
<evidence type="ECO:0000313" key="3">
    <source>
        <dbReference type="EMBL" id="TCD11373.1"/>
    </source>
</evidence>
<dbReference type="AlphaFoldDB" id="A0A4R0P673"/>
<reference evidence="3 4" key="1">
    <citation type="journal article" date="2015" name="Antonie Van Leeuwenhoek">
        <title>Oricola cellulosilytica gen. nov., sp. nov., a cellulose-degrading bacterium of the family Phyllobacteriaceae isolated from surface seashore water, and emended descriptions of Mesorhizobium loti and Phyllobacterium myrsinacearum.</title>
        <authorList>
            <person name="Hameed A."/>
            <person name="Shahina M."/>
            <person name="Lai W.A."/>
            <person name="Lin S.Y."/>
            <person name="Young L.S."/>
            <person name="Liu Y.C."/>
            <person name="Hsu Y.H."/>
            <person name="Young C.C."/>
        </authorList>
    </citation>
    <scope>NUCLEOTIDE SEQUENCE [LARGE SCALE GENOMIC DNA]</scope>
    <source>
        <strain evidence="3 4">KCTC 52183</strain>
    </source>
</reference>
<dbReference type="InterPro" id="IPR029058">
    <property type="entry name" value="AB_hydrolase_fold"/>
</dbReference>
<evidence type="ECO:0000259" key="2">
    <source>
        <dbReference type="Pfam" id="PF20434"/>
    </source>
</evidence>
<evidence type="ECO:0000313" key="4">
    <source>
        <dbReference type="Proteomes" id="UP000291301"/>
    </source>
</evidence>
<dbReference type="GO" id="GO:0016787">
    <property type="term" value="F:hydrolase activity"/>
    <property type="evidence" value="ECO:0007669"/>
    <property type="project" value="UniProtKB-KW"/>
</dbReference>
<feature type="domain" description="BD-FAE-like" evidence="2">
    <location>
        <begin position="66"/>
        <end position="247"/>
    </location>
</feature>
<dbReference type="EMBL" id="SJST01000009">
    <property type="protein sequence ID" value="TCD11373.1"/>
    <property type="molecule type" value="Genomic_DNA"/>
</dbReference>
<sequence length="301" mass="32619">MVPKVVRTRYCTGKRLEAPVYRILILFFLLVTVSGCSGASILNALSRSPDEVERDIAYGPLARQRLDVYRPRDAGGNTPVLLFIHGGSWQHGSKEDYPFLGSALARIGIATVVADYRLHPEVIYPSFVEDVAAAIAYTKREIAGSRPLFLMGHSAGAHIAALAAGDPRFLEGVANICDLVAGFIGIAGPYDFKFTEDVYKRIFPEQIRETAKPVNHASGSFPPALLLHGTDDDTVPPLRSVQMQEALRTAGNMVDLKLYEGVNHLMIVGALAPILRSRAPTLEDIRGFVNSLSQGSSAACD</sequence>
<dbReference type="PANTHER" id="PTHR48081:SF9">
    <property type="entry name" value="CARBOXYLESTERASE"/>
    <property type="match status" value="1"/>
</dbReference>